<reference evidence="1" key="1">
    <citation type="submission" date="2023-04" db="EMBL/GenBank/DDBJ databases">
        <title>Draft Genome sequencing of Naganishia species isolated from polar environments using Oxford Nanopore Technology.</title>
        <authorList>
            <person name="Leo P."/>
            <person name="Venkateswaran K."/>
        </authorList>
    </citation>
    <scope>NUCLEOTIDE SEQUENCE</scope>
    <source>
        <strain evidence="1">DBVPG 5303</strain>
    </source>
</reference>
<protein>
    <submittedName>
        <fullName evidence="1">Uncharacterized protein</fullName>
    </submittedName>
</protein>
<accession>A0ACC2WU98</accession>
<sequence>MKFFATIVSVAAFVIPFTTSAPLEPRALQPAFDPFYTPPSGWESQPVGAILNTRIIVPAIVGLIPTVGLEGWQLLYRTQGANGEPLATVTTILKPLGAKTDRLLAYTFAEDGNNRKCAPSYNLQFLAVQENLIVTVESFLVYSALAQGWTITIQDYEGPNAAFIAGRLEGRGVLDGIRATLNFSKLGLTNPKLAIWGYSGGGAASGWAAALQPSYAPELNLIGVAQGGTPANLTATADFINGGASAGFVFASIAGVSDAYPDFKARVNELATPAGLAELAKVRQRCAPANILAYSNQDVLSTQYFTSGAATLTDPVIQATLSNLVLGSQVADTPRVPLYVYHAVNDDIVPYAPASVMANSYCSKGATIEFVSDVNPSTQHFTMELLHFPKVIDWLKGRFDGTINPSGCKFTNISQTLVGSEQVASSVGGMQMAAALDASYAMLTASPLN</sequence>
<dbReference type="EMBL" id="JASBWV010000045">
    <property type="protein sequence ID" value="KAJ9115345.1"/>
    <property type="molecule type" value="Genomic_DNA"/>
</dbReference>
<evidence type="ECO:0000313" key="1">
    <source>
        <dbReference type="EMBL" id="KAJ9115345.1"/>
    </source>
</evidence>
<gene>
    <name evidence="1" type="ORF">QFC24_007010</name>
</gene>
<name>A0ACC2WU98_9TREE</name>
<comment type="caution">
    <text evidence="1">The sequence shown here is derived from an EMBL/GenBank/DDBJ whole genome shotgun (WGS) entry which is preliminary data.</text>
</comment>
<keyword evidence="2" id="KW-1185">Reference proteome</keyword>
<evidence type="ECO:0000313" key="2">
    <source>
        <dbReference type="Proteomes" id="UP001234202"/>
    </source>
</evidence>
<dbReference type="Proteomes" id="UP001234202">
    <property type="component" value="Unassembled WGS sequence"/>
</dbReference>
<proteinExistence type="predicted"/>
<organism evidence="1 2">
    <name type="scientific">Naganishia onofrii</name>
    <dbReference type="NCBI Taxonomy" id="1851511"/>
    <lineage>
        <taxon>Eukaryota</taxon>
        <taxon>Fungi</taxon>
        <taxon>Dikarya</taxon>
        <taxon>Basidiomycota</taxon>
        <taxon>Agaricomycotina</taxon>
        <taxon>Tremellomycetes</taxon>
        <taxon>Filobasidiales</taxon>
        <taxon>Filobasidiaceae</taxon>
        <taxon>Naganishia</taxon>
    </lineage>
</organism>